<keyword evidence="5 12" id="KW-0547">Nucleotide-binding</keyword>
<dbReference type="Pfam" id="PF10458">
    <property type="entry name" value="Val_tRNA-synt_C"/>
    <property type="match status" value="1"/>
</dbReference>
<dbReference type="SUPFAM" id="SSF46589">
    <property type="entry name" value="tRNA-binding arm"/>
    <property type="match status" value="1"/>
</dbReference>
<dbReference type="STRING" id="1781255.BH720_08910"/>
<dbReference type="PROSITE" id="PS00178">
    <property type="entry name" value="AA_TRNA_LIGASE_I"/>
    <property type="match status" value="1"/>
</dbReference>
<comment type="function">
    <text evidence="12">Catalyzes the attachment of valine to tRNA(Val). As ValRS can inadvertently accommodate and process structurally similar amino acids such as threonine, to avoid such errors, it has a 'posttransfer' editing activity that hydrolyzes mischarged Thr-tRNA(Val) in a tRNA-dependent manner.</text>
</comment>
<evidence type="ECO:0000256" key="2">
    <source>
        <dbReference type="ARBA" id="ARBA00011245"/>
    </source>
</evidence>
<gene>
    <name evidence="12" type="primary">valS</name>
    <name evidence="16" type="ORF">BH720_08910</name>
</gene>
<dbReference type="CDD" id="cd07962">
    <property type="entry name" value="Anticodon_Ia_Val"/>
    <property type="match status" value="1"/>
</dbReference>
<dbReference type="FunFam" id="3.40.50.620:FF:000078">
    <property type="entry name" value="Valine--tRNA ligase, mitochondrial"/>
    <property type="match status" value="1"/>
</dbReference>
<feature type="domain" description="Aminoacyl-tRNA synthetase class Ia" evidence="13">
    <location>
        <begin position="20"/>
        <end position="582"/>
    </location>
</feature>
<dbReference type="InterPro" id="IPR002303">
    <property type="entry name" value="Valyl-tRNA_ligase"/>
</dbReference>
<protein>
    <recommendedName>
        <fullName evidence="12">Valine--tRNA ligase</fullName>
        <ecNumber evidence="12">6.1.1.9</ecNumber>
    </recommendedName>
    <alternativeName>
        <fullName evidence="12">Valyl-tRNA synthetase</fullName>
        <shortName evidence="12">ValRS</shortName>
    </alternativeName>
</protein>
<evidence type="ECO:0000256" key="9">
    <source>
        <dbReference type="ARBA" id="ARBA00023146"/>
    </source>
</evidence>
<dbReference type="FunFam" id="3.40.50.620:FF:000032">
    <property type="entry name" value="Valine--tRNA ligase"/>
    <property type="match status" value="1"/>
</dbReference>
<dbReference type="GO" id="GO:0005829">
    <property type="term" value="C:cytosol"/>
    <property type="evidence" value="ECO:0007669"/>
    <property type="project" value="TreeGrafter"/>
</dbReference>
<sequence>MTASIPTLASKYDPFSTEAKWQKYWEENHVFQADPTQGGEPFCVVIPPPNVTGSLHMGHAFENALIDTLVRYQRMTGKNTLWLPGTDHASIAVQTILERELRSQGKTRDEVGREKFLERAWQWKEESGGTIVNQLRRLGVSVDWSRERFTLDEGLSQAVIEAFTRLYQDGLIYRGQYLVNWCPASQSAVSDLEVEAQEVNGHLWHFRYPLSDGDGFVEVATTRPETMLGDTAVAVNPGDRRYQHLIGKSLTLPIMGRQIPIIADEYVDSEFGTGCVKVTPAHDPNDFEMGQRHNLPMINIMNKDGTLNENAGEFAGQDRFVARKNVVKRLEADGVLVKVEDYKHSVPYSDRGKVPVEPLLSTQWFVKIRPMADRTLDFLDNQNSPEFVPERWTKVYRDWLVKLKDWCISRQLWWGHQIPAWYAVSETGGQITDETPFVVARNAAEAEANLKSRFGDSVQIEQDPDVLDTWFSSGLWPFSTMGWPENTTDLDFYYPTTTLVTGFDIIFFWVARMTMMASYFTGQMPFKDVYIHGLVRDENGKKMSKSANNGIDPLILIEKYGTDALRYTLIKEVAGAGQDIRLEYNRKTDESASVEASRNFANKLWNAARFVMMNLDGKTPEQLGSPDRETLELCDRWILSRYHQLIGQTRNSLDRYGFGEAAKGVYDFIWGDFCDWYIELVKPRLWDKQAPSSRLAAQQTLAYVLEGIQKLLHPFMPHITEEIWQTLVQAEDRVLAVQPYPESEANWVDSGLEQEFDLIINAIRTIRNLRAELEIKPSAKVPAILQTENASEQQTLEVAKSYLEDLGKVDSLTLTATVDPNLGKTMAGVVGTVQILIPLAGVVDIEALKAKLERDLGKIEAEMQSISNRLNNPGFVNKAPVEVVQSARDTVAELQKQAEILRDRLSYL</sequence>
<evidence type="ECO:0000256" key="4">
    <source>
        <dbReference type="ARBA" id="ARBA00022598"/>
    </source>
</evidence>
<dbReference type="PANTHER" id="PTHR11946">
    <property type="entry name" value="VALYL-TRNA SYNTHETASES"/>
    <property type="match status" value="1"/>
</dbReference>
<dbReference type="InterPro" id="IPR009008">
    <property type="entry name" value="Val/Leu/Ile-tRNA-synth_edit"/>
</dbReference>
<dbReference type="SUPFAM" id="SSF50677">
    <property type="entry name" value="ValRS/IleRS/LeuRS editing domain"/>
    <property type="match status" value="1"/>
</dbReference>
<dbReference type="GO" id="GO:0006438">
    <property type="term" value="P:valyl-tRNA aminoacylation"/>
    <property type="evidence" value="ECO:0007669"/>
    <property type="project" value="UniProtKB-UniRule"/>
</dbReference>
<evidence type="ECO:0000256" key="8">
    <source>
        <dbReference type="ARBA" id="ARBA00023054"/>
    </source>
</evidence>
<dbReference type="SUPFAM" id="SSF47323">
    <property type="entry name" value="Anticodon-binding domain of a subclass of class I aminoacyl-tRNA synthetases"/>
    <property type="match status" value="1"/>
</dbReference>
<dbReference type="Gene3D" id="3.90.740.10">
    <property type="entry name" value="Valyl/Leucyl/Isoleucyl-tRNA synthetase, editing domain"/>
    <property type="match status" value="1"/>
</dbReference>
<comment type="domain">
    <text evidence="12">ValRS has two distinct active sites: one for aminoacylation and one for editing. The misactivated threonine is translocated from the active site to the editing site.</text>
</comment>
<dbReference type="InterPro" id="IPR014729">
    <property type="entry name" value="Rossmann-like_a/b/a_fold"/>
</dbReference>
<dbReference type="NCBIfam" id="TIGR00422">
    <property type="entry name" value="valS"/>
    <property type="match status" value="1"/>
</dbReference>
<dbReference type="AlphaFoldDB" id="A0A1E5QMC1"/>
<keyword evidence="6 12" id="KW-0067">ATP-binding</keyword>
<comment type="similarity">
    <text evidence="11 12">Belongs to the class-I aminoacyl-tRNA synthetase family. ValS type 1 subfamily.</text>
</comment>
<dbReference type="CDD" id="cd00817">
    <property type="entry name" value="ValRS_core"/>
    <property type="match status" value="1"/>
</dbReference>
<dbReference type="RefSeq" id="WP_069966837.1">
    <property type="nucleotide sequence ID" value="NZ_CM124774.1"/>
</dbReference>
<feature type="domain" description="Valyl-tRNA synthetase tRNA-binding arm" evidence="15">
    <location>
        <begin position="844"/>
        <end position="908"/>
    </location>
</feature>
<accession>A0A1E5QMC1</accession>
<dbReference type="Gene3D" id="1.10.730.10">
    <property type="entry name" value="Isoleucyl-tRNA Synthetase, Domain 1"/>
    <property type="match status" value="1"/>
</dbReference>
<dbReference type="InterPro" id="IPR033705">
    <property type="entry name" value="Anticodon_Ia_Val"/>
</dbReference>
<proteinExistence type="inferred from homology"/>
<dbReference type="InterPro" id="IPR010978">
    <property type="entry name" value="tRNA-bd_arm"/>
</dbReference>
<evidence type="ECO:0000256" key="5">
    <source>
        <dbReference type="ARBA" id="ARBA00022741"/>
    </source>
</evidence>
<dbReference type="InterPro" id="IPR009080">
    <property type="entry name" value="tRNAsynth_Ia_anticodon-bd"/>
</dbReference>
<evidence type="ECO:0000256" key="11">
    <source>
        <dbReference type="ARBA" id="ARBA00060830"/>
    </source>
</evidence>
<dbReference type="EC" id="6.1.1.9" evidence="12"/>
<dbReference type="OrthoDB" id="9810365at2"/>
<evidence type="ECO:0000259" key="13">
    <source>
        <dbReference type="Pfam" id="PF00133"/>
    </source>
</evidence>
<dbReference type="Pfam" id="PF00133">
    <property type="entry name" value="tRNA-synt_1"/>
    <property type="match status" value="1"/>
</dbReference>
<reference evidence="16" key="1">
    <citation type="submission" date="2016-09" db="EMBL/GenBank/DDBJ databases">
        <title>Draft genome of thermotolerant cyanobacterium Desertifilum sp. strain IPPAS B-1220.</title>
        <authorList>
            <person name="Sinetova M.A."/>
            <person name="Bolakhan K."/>
            <person name="Zayadan B.K."/>
            <person name="Mironov K.S."/>
            <person name="Ustinova V."/>
            <person name="Kupriyanova E.V."/>
            <person name="Sidorov R.A."/>
            <person name="Skrypnik A.N."/>
            <person name="Gogoleva N.E."/>
            <person name="Gogolev Y.V."/>
            <person name="Los D.A."/>
        </authorList>
    </citation>
    <scope>NUCLEOTIDE SEQUENCE [LARGE SCALE GENOMIC DNA]</scope>
    <source>
        <strain evidence="16">IPPAS B-1220</strain>
    </source>
</reference>
<dbReference type="InterPro" id="IPR019499">
    <property type="entry name" value="Val-tRNA_synth_tRNA-bd"/>
</dbReference>
<dbReference type="Pfam" id="PF08264">
    <property type="entry name" value="Anticodon_1"/>
    <property type="match status" value="1"/>
</dbReference>
<feature type="short sequence motif" description="'HIGH' region" evidence="12">
    <location>
        <begin position="49"/>
        <end position="59"/>
    </location>
</feature>
<dbReference type="GO" id="GO:0002161">
    <property type="term" value="F:aminoacyl-tRNA deacylase activity"/>
    <property type="evidence" value="ECO:0007669"/>
    <property type="project" value="InterPro"/>
</dbReference>
<dbReference type="NCBIfam" id="NF004349">
    <property type="entry name" value="PRK05729.1"/>
    <property type="match status" value="1"/>
</dbReference>
<keyword evidence="3 12" id="KW-0963">Cytoplasm</keyword>
<keyword evidence="8 12" id="KW-0175">Coiled coil</keyword>
<dbReference type="GO" id="GO:0005524">
    <property type="term" value="F:ATP binding"/>
    <property type="evidence" value="ECO:0007669"/>
    <property type="project" value="UniProtKB-UniRule"/>
</dbReference>
<dbReference type="GO" id="GO:0004832">
    <property type="term" value="F:valine-tRNA ligase activity"/>
    <property type="evidence" value="ECO:0007669"/>
    <property type="project" value="UniProtKB-UniRule"/>
</dbReference>
<evidence type="ECO:0000256" key="10">
    <source>
        <dbReference type="ARBA" id="ARBA00047552"/>
    </source>
</evidence>
<dbReference type="SUPFAM" id="SSF52374">
    <property type="entry name" value="Nucleotidylyl transferase"/>
    <property type="match status" value="1"/>
</dbReference>
<dbReference type="FunFam" id="3.90.740.10:FF:000005">
    <property type="entry name" value="Valine--tRNA ligase, mitochondrial"/>
    <property type="match status" value="1"/>
</dbReference>
<keyword evidence="9 12" id="KW-0030">Aminoacyl-tRNA synthetase</keyword>
<feature type="coiled-coil region" evidence="12">
    <location>
        <begin position="842"/>
        <end position="904"/>
    </location>
</feature>
<dbReference type="FunFam" id="1.10.730.10:FF:000014">
    <property type="entry name" value="Valine--tRNA ligase"/>
    <property type="match status" value="1"/>
</dbReference>
<name>A0A1E5QMC1_9CYAN</name>
<dbReference type="PANTHER" id="PTHR11946:SF93">
    <property type="entry name" value="VALINE--TRNA LIGASE, CHLOROPLASTIC_MITOCHONDRIAL 2"/>
    <property type="match status" value="1"/>
</dbReference>
<evidence type="ECO:0000259" key="14">
    <source>
        <dbReference type="Pfam" id="PF08264"/>
    </source>
</evidence>
<evidence type="ECO:0000259" key="15">
    <source>
        <dbReference type="Pfam" id="PF10458"/>
    </source>
</evidence>
<keyword evidence="7 12" id="KW-0648">Protein biosynthesis</keyword>
<evidence type="ECO:0000256" key="6">
    <source>
        <dbReference type="ARBA" id="ARBA00022840"/>
    </source>
</evidence>
<organism evidence="16">
    <name type="scientific">Desertifilum tharense IPPAS B-1220</name>
    <dbReference type="NCBI Taxonomy" id="1781255"/>
    <lineage>
        <taxon>Bacteria</taxon>
        <taxon>Bacillati</taxon>
        <taxon>Cyanobacteriota</taxon>
        <taxon>Cyanophyceae</taxon>
        <taxon>Desertifilales</taxon>
        <taxon>Desertifilaceae</taxon>
        <taxon>Desertifilum</taxon>
    </lineage>
</organism>
<evidence type="ECO:0000256" key="12">
    <source>
        <dbReference type="HAMAP-Rule" id="MF_02004"/>
    </source>
</evidence>
<dbReference type="EMBL" id="MJGC01000049">
    <property type="protein sequence ID" value="OEJ75493.1"/>
    <property type="molecule type" value="Genomic_DNA"/>
</dbReference>
<dbReference type="InterPro" id="IPR037118">
    <property type="entry name" value="Val-tRNA_synth_C_sf"/>
</dbReference>
<keyword evidence="4 12" id="KW-0436">Ligase</keyword>
<dbReference type="Gene3D" id="1.10.287.380">
    <property type="entry name" value="Valyl-tRNA synthetase, C-terminal domain"/>
    <property type="match status" value="1"/>
</dbReference>
<dbReference type="InterPro" id="IPR002300">
    <property type="entry name" value="aa-tRNA-synth_Ia"/>
</dbReference>
<evidence type="ECO:0000256" key="7">
    <source>
        <dbReference type="ARBA" id="ARBA00022917"/>
    </source>
</evidence>
<comment type="subcellular location">
    <subcellularLocation>
        <location evidence="1 12">Cytoplasm</location>
    </subcellularLocation>
</comment>
<comment type="caution">
    <text evidence="16">The sequence shown here is derived from an EMBL/GenBank/DDBJ whole genome shotgun (WGS) entry which is preliminary data.</text>
</comment>
<dbReference type="InterPro" id="IPR001412">
    <property type="entry name" value="aa-tRNA-synth_I_CS"/>
</dbReference>
<dbReference type="InterPro" id="IPR013155">
    <property type="entry name" value="M/V/L/I-tRNA-synth_anticd-bd"/>
</dbReference>
<dbReference type="HAMAP" id="MF_02004">
    <property type="entry name" value="Val_tRNA_synth_type1"/>
    <property type="match status" value="1"/>
</dbReference>
<dbReference type="Gene3D" id="3.40.50.620">
    <property type="entry name" value="HUPs"/>
    <property type="match status" value="2"/>
</dbReference>
<dbReference type="PRINTS" id="PR00986">
    <property type="entry name" value="TRNASYNTHVAL"/>
</dbReference>
<feature type="short sequence motif" description="'KMSKS' region" evidence="12">
    <location>
        <begin position="542"/>
        <end position="546"/>
    </location>
</feature>
<evidence type="ECO:0000256" key="3">
    <source>
        <dbReference type="ARBA" id="ARBA00022490"/>
    </source>
</evidence>
<comment type="subunit">
    <text evidence="2 12">Monomer.</text>
</comment>
<evidence type="ECO:0000256" key="1">
    <source>
        <dbReference type="ARBA" id="ARBA00004496"/>
    </source>
</evidence>
<feature type="binding site" evidence="12">
    <location>
        <position position="545"/>
    </location>
    <ligand>
        <name>ATP</name>
        <dbReference type="ChEBI" id="CHEBI:30616"/>
    </ligand>
</feature>
<dbReference type="FunFam" id="1.10.287.380:FF:000001">
    <property type="entry name" value="Valine--tRNA ligase"/>
    <property type="match status" value="1"/>
</dbReference>
<comment type="domain">
    <text evidence="12">The C-terminal coiled-coil domain is crucial for aminoacylation activity.</text>
</comment>
<evidence type="ECO:0000313" key="16">
    <source>
        <dbReference type="EMBL" id="OEJ75493.1"/>
    </source>
</evidence>
<comment type="catalytic activity">
    <reaction evidence="10 12">
        <text>tRNA(Val) + L-valine + ATP = L-valyl-tRNA(Val) + AMP + diphosphate</text>
        <dbReference type="Rhea" id="RHEA:10704"/>
        <dbReference type="Rhea" id="RHEA-COMP:9672"/>
        <dbReference type="Rhea" id="RHEA-COMP:9708"/>
        <dbReference type="ChEBI" id="CHEBI:30616"/>
        <dbReference type="ChEBI" id="CHEBI:33019"/>
        <dbReference type="ChEBI" id="CHEBI:57762"/>
        <dbReference type="ChEBI" id="CHEBI:78442"/>
        <dbReference type="ChEBI" id="CHEBI:78537"/>
        <dbReference type="ChEBI" id="CHEBI:456215"/>
        <dbReference type="EC" id="6.1.1.9"/>
    </reaction>
</comment>
<feature type="domain" description="Methionyl/Valyl/Leucyl/Isoleucyl-tRNA synthetase anticodon-binding" evidence="14">
    <location>
        <begin position="635"/>
        <end position="783"/>
    </location>
</feature>